<dbReference type="Pfam" id="PF06413">
    <property type="entry name" value="Neugrin"/>
    <property type="match status" value="1"/>
</dbReference>
<organism evidence="2 3">
    <name type="scientific">Temnothorax curvispinosus</name>
    <dbReference type="NCBI Taxonomy" id="300111"/>
    <lineage>
        <taxon>Eukaryota</taxon>
        <taxon>Metazoa</taxon>
        <taxon>Ecdysozoa</taxon>
        <taxon>Arthropoda</taxon>
        <taxon>Hexapoda</taxon>
        <taxon>Insecta</taxon>
        <taxon>Pterygota</taxon>
        <taxon>Neoptera</taxon>
        <taxon>Endopterygota</taxon>
        <taxon>Hymenoptera</taxon>
        <taxon>Apocrita</taxon>
        <taxon>Aculeata</taxon>
        <taxon>Formicoidea</taxon>
        <taxon>Formicidae</taxon>
        <taxon>Myrmicinae</taxon>
        <taxon>Temnothorax</taxon>
    </lineage>
</organism>
<gene>
    <name evidence="3" type="primary">LOC112465233</name>
</gene>
<evidence type="ECO:0000313" key="3">
    <source>
        <dbReference type="RefSeq" id="XP_024888472.1"/>
    </source>
</evidence>
<dbReference type="PANTHER" id="PTHR13475:SF3">
    <property type="entry name" value="NEUGRIN"/>
    <property type="match status" value="1"/>
</dbReference>
<evidence type="ECO:0000256" key="1">
    <source>
        <dbReference type="SAM" id="MobiDB-lite"/>
    </source>
</evidence>
<evidence type="ECO:0000313" key="2">
    <source>
        <dbReference type="Proteomes" id="UP000504618"/>
    </source>
</evidence>
<feature type="region of interest" description="Disordered" evidence="1">
    <location>
        <begin position="226"/>
        <end position="249"/>
    </location>
</feature>
<dbReference type="Proteomes" id="UP000504618">
    <property type="component" value="Unplaced"/>
</dbReference>
<reference evidence="3" key="1">
    <citation type="submission" date="2025-08" db="UniProtKB">
        <authorList>
            <consortium name="RefSeq"/>
        </authorList>
    </citation>
    <scope>IDENTIFICATION</scope>
    <source>
        <tissue evidence="3">Whole body</tissue>
    </source>
</reference>
<sequence>MSEIRAMTTILRRMFSKRAIPASLTKPLAGIRKRMEMIEKDESVDGFDAEDVSEFEADFMNIGMSHRMYERETKVRKERLKQRIAIQKCFKEKEPRFLTFAENELIRKLHNHNPDEWTVEKLSESFPALPETIQKILRTKWSPKSVEKVLQYDNVAVKNWEEFRAGRLPLNPILGEHLMKFKNRKIILTDRESLAEQFVPKVEFKKPKSQLFSSIVQTYLDEKEKKSDTKLLSQEDNSSKVAGRSDYSENQNLLTASATTDSPTAVKNTEKFALNEERSFTLQSRRNSQKLNVPVTKEGKSLTFDEFVRTKLEDVQQESPEEGITLLNVYRKQVEASQEMQTAEIAAASDNAVTHAEEDTSSKIARRSDRDISIPSRDKHKDFNIVGADDNLLDTRVEVWKKKADTELNYAKPIKIAKHLYKPGMTYRIRDCYYDDDGEFLYRVPGVHG</sequence>
<dbReference type="OrthoDB" id="6415470at2759"/>
<dbReference type="RefSeq" id="XP_024888472.1">
    <property type="nucleotide sequence ID" value="XM_025032704.1"/>
</dbReference>
<dbReference type="InterPro" id="IPR010487">
    <property type="entry name" value="NGRN/Rrg9"/>
</dbReference>
<proteinExistence type="predicted"/>
<feature type="compositionally biased region" description="Polar residues" evidence="1">
    <location>
        <begin position="230"/>
        <end position="240"/>
    </location>
</feature>
<dbReference type="PANTHER" id="PTHR13475">
    <property type="entry name" value="NEUGRIN"/>
    <property type="match status" value="1"/>
</dbReference>
<protein>
    <submittedName>
        <fullName evidence="3">Uncharacterized protein LOC112465233</fullName>
    </submittedName>
</protein>
<dbReference type="GO" id="GO:0005634">
    <property type="term" value="C:nucleus"/>
    <property type="evidence" value="ECO:0007669"/>
    <property type="project" value="TreeGrafter"/>
</dbReference>
<dbReference type="AlphaFoldDB" id="A0A6J1R1H6"/>
<keyword evidence="2" id="KW-1185">Reference proteome</keyword>
<name>A0A6J1R1H6_9HYME</name>
<dbReference type="GeneID" id="112465233"/>
<accession>A0A6J1R1H6</accession>